<protein>
    <submittedName>
        <fullName evidence="1">Uncharacterized protein</fullName>
    </submittedName>
</protein>
<sequence>MAPLFPGISFRPFYPLTRIKKRANHQVNCCFQEINLDNTSK</sequence>
<proteinExistence type="predicted"/>
<reference evidence="2" key="2">
    <citation type="submission" date="2018-04" db="EMBL/GenBank/DDBJ databases">
        <authorList>
            <person name="Yu X."/>
        </authorList>
    </citation>
    <scope>NUCLEOTIDE SEQUENCE</scope>
    <source>
        <plasmid evidence="2">pmcr-JLF4</plasmid>
    </source>
</reference>
<accession>A0A2S1PHL4</accession>
<geneLocation type="plasmid" evidence="1">
    <name>pPK105</name>
</geneLocation>
<dbReference type="EMBL" id="MG808035">
    <property type="protein sequence ID" value="AWH57685.1"/>
    <property type="molecule type" value="Genomic_DNA"/>
</dbReference>
<reference evidence="1" key="1">
    <citation type="journal article" date="2018" name="Virulence">
        <title>Discovery of a mcr-1-bearing plasmid in commensal colistin-resistant Escherichia coli from healthy broilers in Faisalabad, Pakistan.</title>
        <authorList>
            <person name="Lv J."/>
            <person name="Mohsin M."/>
            <person name="Lei S."/>
            <person name="Srinivas S."/>
            <person name="Wiqar R.T."/>
            <person name="Lin J."/>
            <person name="Feng Y."/>
        </authorList>
    </citation>
    <scope>NUCLEOTIDE SEQUENCE</scope>
    <source>
        <strain evidence="1">PK105</strain>
        <plasmid evidence="1">pPK105</plasmid>
    </source>
</reference>
<keyword evidence="1" id="KW-0614">Plasmid</keyword>
<reference evidence="2" key="3">
    <citation type="submission" date="2018-05" db="EMBL/GenBank/DDBJ databases">
        <title>ESBL-producing Escherichia coli with mcr-1 in dairy cows, China.</title>
        <authorList>
            <person name="Zheng B."/>
        </authorList>
    </citation>
    <scope>NUCLEOTIDE SEQUENCE</scope>
    <source>
        <plasmid evidence="2">pmcr-JLF4</plasmid>
    </source>
</reference>
<organism evidence="1">
    <name type="scientific">Escherichia coli</name>
    <dbReference type="NCBI Taxonomy" id="562"/>
    <lineage>
        <taxon>Bacteria</taxon>
        <taxon>Pseudomonadati</taxon>
        <taxon>Pseudomonadota</taxon>
        <taxon>Gammaproteobacteria</taxon>
        <taxon>Enterobacterales</taxon>
        <taxon>Enterobacteriaceae</taxon>
        <taxon>Escherichia</taxon>
    </lineage>
</organism>
<name>A0A2S1PHL4_ECOLX</name>
<evidence type="ECO:0000313" key="2">
    <source>
        <dbReference type="EMBL" id="AWH60872.1"/>
    </source>
</evidence>
<geneLocation type="plasmid" evidence="2">
    <name>pmcr-JLF4</name>
</geneLocation>
<evidence type="ECO:0000313" key="1">
    <source>
        <dbReference type="EMBL" id="AWH57685.1"/>
    </source>
</evidence>
<dbReference type="AlphaFoldDB" id="A0A2S1PHL4"/>
<dbReference type="EMBL" id="MH176237">
    <property type="protein sequence ID" value="AWH60872.1"/>
    <property type="molecule type" value="Genomic_DNA"/>
</dbReference>